<dbReference type="STRING" id="1349421.OI18_01060"/>
<sequence>MESMKVTLLAITFLISSAAAARDSLQLSSPAGNIAIRIWKEKELKYLVRHNGKTILGPSTIDMLLDDGKSISASGSIQSHSLSRVRDSIISPVPEKRRVIRDNYNQVTIRFSQPFSVAFRAYDDGVAYRIITSFRDSIIVRQETASFHLPGQPTIYFPVISKRENADIFHTSFEELYRVTRLDSLSDTALAYSPVLVAPTENPKIAIIESDLDDYPGMFLQRKNSNSLDAVFAPYPLEEKVNPGEFPQRIVTRRAEYIARTSGNRTFPWRIAVIAKEDRELASTDIVYRLGAASKLTDPSWIKPGKGTDEWIIGINLFNVPFRAGINTATYKYYIDFAKRFGFQRIMLDAGWSDNSDLFAVNAALNMDSLSSYARENGIRLSMWTLAMTLDRQLDSALRQFKKWGVDFVMTDFIDRDDQLAVRFYHRMAKAFADQKIMLMFHGAFAPKGLNRTYPNVVSTEGVLGSEYNIWSDKVTPDHDLVLPFTRMLAGPMDYEPGILNNATRKGFRANDQHVASMGTRCHQLAMFLVYDNPVPIFSGNPSQAHLEPAFMELLGSIPTTWDETKIIDARVGQYILTARKKGKDWYVGGMNDWTQRDADIKFDFLEDGTYQATLCQDGINSDRYPADYQITTETGTQKNKTKSIRMAPGGGFLLRLTKQ</sequence>
<proteinExistence type="predicted"/>
<evidence type="ECO:0000256" key="4">
    <source>
        <dbReference type="ARBA" id="ARBA00022837"/>
    </source>
</evidence>
<evidence type="ECO:0000313" key="10">
    <source>
        <dbReference type="EMBL" id="KIC96373.1"/>
    </source>
</evidence>
<evidence type="ECO:0000256" key="5">
    <source>
        <dbReference type="ARBA" id="ARBA00023295"/>
    </source>
</evidence>
<name>A0A0C1LM13_9BACT</name>
<accession>A0A0C1LM13</accession>
<keyword evidence="5" id="KW-0326">Glycosidase</keyword>
<dbReference type="Gene3D" id="3.20.20.70">
    <property type="entry name" value="Aldolase class I"/>
    <property type="match status" value="1"/>
</dbReference>
<dbReference type="InterPro" id="IPR013785">
    <property type="entry name" value="Aldolase_TIM"/>
</dbReference>
<keyword evidence="3" id="KW-0378">Hydrolase</keyword>
<dbReference type="SUPFAM" id="SSF51445">
    <property type="entry name" value="(Trans)glycosidases"/>
    <property type="match status" value="1"/>
</dbReference>
<evidence type="ECO:0000259" key="8">
    <source>
        <dbReference type="Pfam" id="PF14508"/>
    </source>
</evidence>
<protein>
    <submittedName>
        <fullName evidence="10">Alpha-glucosidase</fullName>
    </submittedName>
</protein>
<dbReference type="GO" id="GO:0030246">
    <property type="term" value="F:carbohydrate binding"/>
    <property type="evidence" value="ECO:0007669"/>
    <property type="project" value="InterPro"/>
</dbReference>
<dbReference type="OrthoDB" id="57532at2"/>
<dbReference type="PANTHER" id="PTHR35803">
    <property type="entry name" value="GLUCAN 1,4-ALPHA-GLUCOSIDASE SUSB-RELATED"/>
    <property type="match status" value="1"/>
</dbReference>
<dbReference type="InterPro" id="IPR019563">
    <property type="entry name" value="GH97_catalytic"/>
</dbReference>
<dbReference type="Pfam" id="PF14509">
    <property type="entry name" value="GH97_C"/>
    <property type="match status" value="1"/>
</dbReference>
<dbReference type="GO" id="GO:0016798">
    <property type="term" value="F:hydrolase activity, acting on glycosyl bonds"/>
    <property type="evidence" value="ECO:0007669"/>
    <property type="project" value="UniProtKB-KW"/>
</dbReference>
<feature type="domain" description="Glycosyl-hydrolase 97 N-terminal" evidence="8">
    <location>
        <begin position="27"/>
        <end position="290"/>
    </location>
</feature>
<reference evidence="10 11" key="1">
    <citation type="submission" date="2014-11" db="EMBL/GenBank/DDBJ databases">
        <title>Genome sequence of Flavihumibacter solisilvae 3-3.</title>
        <authorList>
            <person name="Zhou G."/>
            <person name="Li M."/>
            <person name="Wang G."/>
        </authorList>
    </citation>
    <scope>NUCLEOTIDE SEQUENCE [LARGE SCALE GENOMIC DNA]</scope>
    <source>
        <strain evidence="10 11">3-3</strain>
    </source>
</reference>
<dbReference type="AlphaFoldDB" id="A0A0C1LM13"/>
<dbReference type="Gene3D" id="2.70.98.10">
    <property type="match status" value="1"/>
</dbReference>
<dbReference type="InterPro" id="IPR013780">
    <property type="entry name" value="Glyco_hydro_b"/>
</dbReference>
<comment type="caution">
    <text evidence="10">The sequence shown here is derived from an EMBL/GenBank/DDBJ whole genome shotgun (WGS) entry which is preliminary data.</text>
</comment>
<evidence type="ECO:0000256" key="1">
    <source>
        <dbReference type="ARBA" id="ARBA00001913"/>
    </source>
</evidence>
<dbReference type="Pfam" id="PF10566">
    <property type="entry name" value="Glyco_hydro_97"/>
    <property type="match status" value="1"/>
</dbReference>
<evidence type="ECO:0000256" key="3">
    <source>
        <dbReference type="ARBA" id="ARBA00022801"/>
    </source>
</evidence>
<dbReference type="Proteomes" id="UP000031408">
    <property type="component" value="Unassembled WGS sequence"/>
</dbReference>
<dbReference type="Pfam" id="PF14508">
    <property type="entry name" value="GH97_N"/>
    <property type="match status" value="1"/>
</dbReference>
<dbReference type="EMBL" id="JSVC01000001">
    <property type="protein sequence ID" value="KIC96373.1"/>
    <property type="molecule type" value="Genomic_DNA"/>
</dbReference>
<feature type="signal peptide" evidence="6">
    <location>
        <begin position="1"/>
        <end position="21"/>
    </location>
</feature>
<organism evidence="10 11">
    <name type="scientific">Flavihumibacter solisilvae</name>
    <dbReference type="NCBI Taxonomy" id="1349421"/>
    <lineage>
        <taxon>Bacteria</taxon>
        <taxon>Pseudomonadati</taxon>
        <taxon>Bacteroidota</taxon>
        <taxon>Chitinophagia</taxon>
        <taxon>Chitinophagales</taxon>
        <taxon>Chitinophagaceae</taxon>
        <taxon>Flavihumibacter</taxon>
    </lineage>
</organism>
<dbReference type="InterPro" id="IPR014718">
    <property type="entry name" value="GH-type_carb-bd"/>
</dbReference>
<evidence type="ECO:0000259" key="9">
    <source>
        <dbReference type="Pfam" id="PF14509"/>
    </source>
</evidence>
<keyword evidence="11" id="KW-1185">Reference proteome</keyword>
<dbReference type="InterPro" id="IPR029486">
    <property type="entry name" value="GH97_N"/>
</dbReference>
<evidence type="ECO:0000256" key="2">
    <source>
        <dbReference type="ARBA" id="ARBA00011245"/>
    </source>
</evidence>
<evidence type="ECO:0000259" key="7">
    <source>
        <dbReference type="Pfam" id="PF10566"/>
    </source>
</evidence>
<dbReference type="PANTHER" id="PTHR35803:SF2">
    <property type="entry name" value="RETAINING ALPHA-GALACTOSIDASE"/>
    <property type="match status" value="1"/>
</dbReference>
<feature type="domain" description="Glycosyl-hydrolase 97 C-terminal oligomerisation" evidence="9">
    <location>
        <begin position="561"/>
        <end position="657"/>
    </location>
</feature>
<dbReference type="Gene3D" id="2.60.40.1180">
    <property type="entry name" value="Golgi alpha-mannosidase II"/>
    <property type="match status" value="1"/>
</dbReference>
<feature type="chain" id="PRO_5002135705" evidence="6">
    <location>
        <begin position="22"/>
        <end position="660"/>
    </location>
</feature>
<feature type="domain" description="Glycosyl-hydrolase 97 catalytic" evidence="7">
    <location>
        <begin position="318"/>
        <end position="463"/>
    </location>
</feature>
<comment type="cofactor">
    <cofactor evidence="1">
        <name>Ca(2+)</name>
        <dbReference type="ChEBI" id="CHEBI:29108"/>
    </cofactor>
</comment>
<gene>
    <name evidence="10" type="ORF">OI18_01060</name>
</gene>
<dbReference type="InterPro" id="IPR017853">
    <property type="entry name" value="GH"/>
</dbReference>
<keyword evidence="4" id="KW-0106">Calcium</keyword>
<evidence type="ECO:0000256" key="6">
    <source>
        <dbReference type="SAM" id="SignalP"/>
    </source>
</evidence>
<dbReference type="InterPro" id="IPR029483">
    <property type="entry name" value="GH97_C"/>
</dbReference>
<keyword evidence="6" id="KW-0732">Signal</keyword>
<evidence type="ECO:0000313" key="11">
    <source>
        <dbReference type="Proteomes" id="UP000031408"/>
    </source>
</evidence>
<dbReference type="InterPro" id="IPR052720">
    <property type="entry name" value="Glycosyl_hydrolase_97"/>
</dbReference>
<comment type="subunit">
    <text evidence="2">Monomer.</text>
</comment>